<protein>
    <submittedName>
        <fullName evidence="4">GNAT family N-acetyltransferase</fullName>
        <ecNumber evidence="4">2.3.1.-</ecNumber>
    </submittedName>
</protein>
<dbReference type="CDD" id="cd04301">
    <property type="entry name" value="NAT_SF"/>
    <property type="match status" value="1"/>
</dbReference>
<accession>A0ABY8VCN6</accession>
<proteinExistence type="predicted"/>
<feature type="domain" description="N-acetyltransferase" evidence="3">
    <location>
        <begin position="7"/>
        <end position="154"/>
    </location>
</feature>
<gene>
    <name evidence="4" type="ORF">QP027_10065</name>
</gene>
<dbReference type="EC" id="2.3.1.-" evidence="4"/>
<name>A0ABY8VCN6_9CORY</name>
<dbReference type="PROSITE" id="PS51186">
    <property type="entry name" value="GNAT"/>
    <property type="match status" value="1"/>
</dbReference>
<dbReference type="InterPro" id="IPR000182">
    <property type="entry name" value="GNAT_dom"/>
</dbReference>
<keyword evidence="5" id="KW-1185">Reference proteome</keyword>
<dbReference type="Proteomes" id="UP001225598">
    <property type="component" value="Chromosome"/>
</dbReference>
<dbReference type="SUPFAM" id="SSF55729">
    <property type="entry name" value="Acyl-CoA N-acyltransferases (Nat)"/>
    <property type="match status" value="1"/>
</dbReference>
<evidence type="ECO:0000313" key="5">
    <source>
        <dbReference type="Proteomes" id="UP001225598"/>
    </source>
</evidence>
<dbReference type="Pfam" id="PF13673">
    <property type="entry name" value="Acetyltransf_10"/>
    <property type="match status" value="1"/>
</dbReference>
<dbReference type="InterPro" id="IPR016181">
    <property type="entry name" value="Acyl_CoA_acyltransferase"/>
</dbReference>
<dbReference type="PANTHER" id="PTHR43800:SF1">
    <property type="entry name" value="PEPTIDYL-LYSINE N-ACETYLTRANSFERASE YJAB"/>
    <property type="match status" value="1"/>
</dbReference>
<dbReference type="PANTHER" id="PTHR43800">
    <property type="entry name" value="PEPTIDYL-LYSINE N-ACETYLTRANSFERASE YJAB"/>
    <property type="match status" value="1"/>
</dbReference>
<evidence type="ECO:0000256" key="1">
    <source>
        <dbReference type="ARBA" id="ARBA00022679"/>
    </source>
</evidence>
<dbReference type="Gene3D" id="3.40.630.30">
    <property type="match status" value="1"/>
</dbReference>
<evidence type="ECO:0000313" key="4">
    <source>
        <dbReference type="EMBL" id="WIM67436.1"/>
    </source>
</evidence>
<dbReference type="EMBL" id="CP126969">
    <property type="protein sequence ID" value="WIM67436.1"/>
    <property type="molecule type" value="Genomic_DNA"/>
</dbReference>
<reference evidence="4 5" key="1">
    <citation type="submission" date="2023-05" db="EMBL/GenBank/DDBJ databases">
        <title>Corynebacterium suedekumii sp. nov. and Corynebacterium breve sp. nov. isolated from raw cow's milk.</title>
        <authorList>
            <person name="Baer M.K."/>
            <person name="Mehl L."/>
            <person name="Hellmuth R."/>
            <person name="Marke G."/>
            <person name="Lipski A."/>
        </authorList>
    </citation>
    <scope>NUCLEOTIDE SEQUENCE [LARGE SCALE GENOMIC DNA]</scope>
    <source>
        <strain evidence="4 5">R4</strain>
    </source>
</reference>
<evidence type="ECO:0000259" key="3">
    <source>
        <dbReference type="PROSITE" id="PS51186"/>
    </source>
</evidence>
<organism evidence="4 5">
    <name type="scientific">Corynebacterium breve</name>
    <dbReference type="NCBI Taxonomy" id="3049799"/>
    <lineage>
        <taxon>Bacteria</taxon>
        <taxon>Bacillati</taxon>
        <taxon>Actinomycetota</taxon>
        <taxon>Actinomycetes</taxon>
        <taxon>Mycobacteriales</taxon>
        <taxon>Corynebacteriaceae</taxon>
        <taxon>Corynebacterium</taxon>
    </lineage>
</organism>
<dbReference type="RefSeq" id="WP_284824532.1">
    <property type="nucleotide sequence ID" value="NZ_CP126969.1"/>
</dbReference>
<sequence length="155" mass="16638">MGDDSAVTIRAAKGATEYPELVAIWRSAVRATHDFLTEEDFKRIEGNLAAMYFPAVSLIVAELNGKPVGFAGIAEGNLEMLFIENVARGRGIGTRLLHEAISNHGVTTVDVNEQNGGACAFYRSRGFVQVGRDELDGDGCPYPTLHLKLSSLLAG</sequence>
<dbReference type="GO" id="GO:0016746">
    <property type="term" value="F:acyltransferase activity"/>
    <property type="evidence" value="ECO:0007669"/>
    <property type="project" value="UniProtKB-KW"/>
</dbReference>
<keyword evidence="1 4" id="KW-0808">Transferase</keyword>
<keyword evidence="2 4" id="KW-0012">Acyltransferase</keyword>
<evidence type="ECO:0000256" key="2">
    <source>
        <dbReference type="ARBA" id="ARBA00023315"/>
    </source>
</evidence>